<name>A0A067SJD0_GALM3</name>
<evidence type="ECO:0000256" key="3">
    <source>
        <dbReference type="SAM" id="MobiDB-lite"/>
    </source>
</evidence>
<sequence>MATKTLTHWELPHSAATYFPKSEEDCLENENNYYVWSIRMKSAYEVCDLWEVVKGIEKAPSPGSSVELEKEWKKKNKAATALMLQCIKQELVVKVAMKELANAIWEVFSSEYGQTGIGSLMLWFRCLASPLVPGGDVSTHVTAFQEAIRHLANASFDMPDYVAAAFLLSTLPADPKDPESWHHYVAGVKPDKTTTLSSVINGILEEKRHLKTIKITENHKQETTYAALEKSAHDRGRPFCLNCKREGHYTKDCFGPGGAKEGQRPKRKGKNRGKPKGKEKAHHTTDEGDEDVDSNHVKFEISLMATEADFSAYSLNDPKSNSIHPHVTKDSPVSADISLSTSTILDSGTSSHIHSNRSDFNGDWQLQLP</sequence>
<feature type="region of interest" description="Disordered" evidence="3">
    <location>
        <begin position="252"/>
        <end position="293"/>
    </location>
</feature>
<evidence type="ECO:0000313" key="6">
    <source>
        <dbReference type="Proteomes" id="UP000027222"/>
    </source>
</evidence>
<dbReference type="OrthoDB" id="7691805at2759"/>
<dbReference type="Pfam" id="PF14223">
    <property type="entry name" value="Retrotran_gag_2"/>
    <property type="match status" value="1"/>
</dbReference>
<accession>A0A067SJD0</accession>
<keyword evidence="2" id="KW-0479">Metal-binding</keyword>
<dbReference type="InterPro" id="IPR001878">
    <property type="entry name" value="Znf_CCHC"/>
</dbReference>
<reference evidence="6" key="1">
    <citation type="journal article" date="2014" name="Proc. Natl. Acad. Sci. U.S.A.">
        <title>Extensive sampling of basidiomycete genomes demonstrates inadequacy of the white-rot/brown-rot paradigm for wood decay fungi.</title>
        <authorList>
            <person name="Riley R."/>
            <person name="Salamov A.A."/>
            <person name="Brown D.W."/>
            <person name="Nagy L.G."/>
            <person name="Floudas D."/>
            <person name="Held B.W."/>
            <person name="Levasseur A."/>
            <person name="Lombard V."/>
            <person name="Morin E."/>
            <person name="Otillar R."/>
            <person name="Lindquist E.A."/>
            <person name="Sun H."/>
            <person name="LaButti K.M."/>
            <person name="Schmutz J."/>
            <person name="Jabbour D."/>
            <person name="Luo H."/>
            <person name="Baker S.E."/>
            <person name="Pisabarro A.G."/>
            <person name="Walton J.D."/>
            <person name="Blanchette R.A."/>
            <person name="Henrissat B."/>
            <person name="Martin F."/>
            <person name="Cullen D."/>
            <person name="Hibbett D.S."/>
            <person name="Grigoriev I.V."/>
        </authorList>
    </citation>
    <scope>NUCLEOTIDE SEQUENCE [LARGE SCALE GENOMIC DNA]</scope>
    <source>
        <strain evidence="6">CBS 339.88</strain>
    </source>
</reference>
<protein>
    <recommendedName>
        <fullName evidence="4">CCHC-type domain-containing protein</fullName>
    </recommendedName>
</protein>
<dbReference type="PROSITE" id="PS50158">
    <property type="entry name" value="ZF_CCHC"/>
    <property type="match status" value="1"/>
</dbReference>
<keyword evidence="2" id="KW-0862">Zinc</keyword>
<gene>
    <name evidence="5" type="ORF">GALMADRAFT_146849</name>
</gene>
<feature type="compositionally biased region" description="Basic and acidic residues" evidence="3">
    <location>
        <begin position="276"/>
        <end position="286"/>
    </location>
</feature>
<dbReference type="GO" id="GO:0008270">
    <property type="term" value="F:zinc ion binding"/>
    <property type="evidence" value="ECO:0007669"/>
    <property type="project" value="UniProtKB-KW"/>
</dbReference>
<dbReference type="SUPFAM" id="SSF57756">
    <property type="entry name" value="Retrovirus zinc finger-like domains"/>
    <property type="match status" value="1"/>
</dbReference>
<keyword evidence="1" id="KW-0507">mRNA processing</keyword>
<organism evidence="5 6">
    <name type="scientific">Galerina marginata (strain CBS 339.88)</name>
    <dbReference type="NCBI Taxonomy" id="685588"/>
    <lineage>
        <taxon>Eukaryota</taxon>
        <taxon>Fungi</taxon>
        <taxon>Dikarya</taxon>
        <taxon>Basidiomycota</taxon>
        <taxon>Agaricomycotina</taxon>
        <taxon>Agaricomycetes</taxon>
        <taxon>Agaricomycetidae</taxon>
        <taxon>Agaricales</taxon>
        <taxon>Agaricineae</taxon>
        <taxon>Strophariaceae</taxon>
        <taxon>Galerina</taxon>
    </lineage>
</organism>
<dbReference type="GO" id="GO:0006397">
    <property type="term" value="P:mRNA processing"/>
    <property type="evidence" value="ECO:0007669"/>
    <property type="project" value="UniProtKB-KW"/>
</dbReference>
<evidence type="ECO:0000256" key="2">
    <source>
        <dbReference type="PROSITE-ProRule" id="PRU00047"/>
    </source>
</evidence>
<feature type="region of interest" description="Disordered" evidence="3">
    <location>
        <begin position="347"/>
        <end position="369"/>
    </location>
</feature>
<feature type="compositionally biased region" description="Basic residues" evidence="3">
    <location>
        <begin position="265"/>
        <end position="275"/>
    </location>
</feature>
<dbReference type="HOGENOM" id="CLU_750155_0_0_1"/>
<evidence type="ECO:0000256" key="1">
    <source>
        <dbReference type="ARBA" id="ARBA00022664"/>
    </source>
</evidence>
<dbReference type="AlphaFoldDB" id="A0A067SJD0"/>
<dbReference type="Proteomes" id="UP000027222">
    <property type="component" value="Unassembled WGS sequence"/>
</dbReference>
<proteinExistence type="predicted"/>
<dbReference type="EMBL" id="KL142412">
    <property type="protein sequence ID" value="KDR67839.1"/>
    <property type="molecule type" value="Genomic_DNA"/>
</dbReference>
<evidence type="ECO:0000313" key="5">
    <source>
        <dbReference type="EMBL" id="KDR67839.1"/>
    </source>
</evidence>
<dbReference type="InterPro" id="IPR036875">
    <property type="entry name" value="Znf_CCHC_sf"/>
</dbReference>
<dbReference type="GO" id="GO:0003676">
    <property type="term" value="F:nucleic acid binding"/>
    <property type="evidence" value="ECO:0007669"/>
    <property type="project" value="InterPro"/>
</dbReference>
<keyword evidence="2" id="KW-0863">Zinc-finger</keyword>
<feature type="domain" description="CCHC-type" evidence="4">
    <location>
        <begin position="240"/>
        <end position="253"/>
    </location>
</feature>
<evidence type="ECO:0000259" key="4">
    <source>
        <dbReference type="PROSITE" id="PS50158"/>
    </source>
</evidence>
<keyword evidence="6" id="KW-1185">Reference proteome</keyword>